<sequence length="256" mass="28730">MQAFEVHLDAYHGPLDLLLYLVKKEELPVAELPLAVVTQQYLDYVAVIERLDPNAVGDFLDVASLLLEIKSRSVLPSAEEAAEGQPLDDEAIESPGDLVQRLLEFKEYRDAAAKLETLRLDWSRRYTRTVAPPRTEVDPAEQPIEGVELWDLVSAFARVMRDRLAPAKLPETIYYDETPIHKHMVRIDALLRAADGTVPFEDLFPEGPVHKSTLVGVFLAMLELIRYRHALAHQPERYGAITLEAGPAPLDVSLMS</sequence>
<organism evidence="2 3">
    <name type="scientific">Botrimarina mediterranea</name>
    <dbReference type="NCBI Taxonomy" id="2528022"/>
    <lineage>
        <taxon>Bacteria</taxon>
        <taxon>Pseudomonadati</taxon>
        <taxon>Planctomycetota</taxon>
        <taxon>Planctomycetia</taxon>
        <taxon>Pirellulales</taxon>
        <taxon>Lacipirellulaceae</taxon>
        <taxon>Botrimarina</taxon>
    </lineage>
</organism>
<evidence type="ECO:0000313" key="2">
    <source>
        <dbReference type="EMBL" id="QDV72766.1"/>
    </source>
</evidence>
<keyword evidence="3" id="KW-1185">Reference proteome</keyword>
<evidence type="ECO:0000313" key="3">
    <source>
        <dbReference type="Proteomes" id="UP000316426"/>
    </source>
</evidence>
<evidence type="ECO:0000256" key="1">
    <source>
        <dbReference type="ARBA" id="ARBA00044777"/>
    </source>
</evidence>
<dbReference type="PANTHER" id="PTHR33969:SF2">
    <property type="entry name" value="SEGREGATION AND CONDENSATION PROTEIN A"/>
    <property type="match status" value="1"/>
</dbReference>
<name>A0A518K4P5_9BACT</name>
<reference evidence="2 3" key="1">
    <citation type="submission" date="2019-02" db="EMBL/GenBank/DDBJ databases">
        <title>Deep-cultivation of Planctomycetes and their phenomic and genomic characterization uncovers novel biology.</title>
        <authorList>
            <person name="Wiegand S."/>
            <person name="Jogler M."/>
            <person name="Boedeker C."/>
            <person name="Pinto D."/>
            <person name="Vollmers J."/>
            <person name="Rivas-Marin E."/>
            <person name="Kohn T."/>
            <person name="Peeters S.H."/>
            <person name="Heuer A."/>
            <person name="Rast P."/>
            <person name="Oberbeckmann S."/>
            <person name="Bunk B."/>
            <person name="Jeske O."/>
            <person name="Meyerdierks A."/>
            <person name="Storesund J.E."/>
            <person name="Kallscheuer N."/>
            <person name="Luecker S."/>
            <person name="Lage O.M."/>
            <person name="Pohl T."/>
            <person name="Merkel B.J."/>
            <person name="Hornburger P."/>
            <person name="Mueller R.-W."/>
            <person name="Bruemmer F."/>
            <person name="Labrenz M."/>
            <person name="Spormann A.M."/>
            <person name="Op den Camp H."/>
            <person name="Overmann J."/>
            <person name="Amann R."/>
            <person name="Jetten M.S.M."/>
            <person name="Mascher T."/>
            <person name="Medema M.H."/>
            <person name="Devos D.P."/>
            <person name="Kaster A.-K."/>
            <person name="Ovreas L."/>
            <person name="Rohde M."/>
            <person name="Galperin M.Y."/>
            <person name="Jogler C."/>
        </authorList>
    </citation>
    <scope>NUCLEOTIDE SEQUENCE [LARGE SCALE GENOMIC DNA]</scope>
    <source>
        <strain evidence="2 3">Spa11</strain>
    </source>
</reference>
<dbReference type="EMBL" id="CP036349">
    <property type="protein sequence ID" value="QDV72766.1"/>
    <property type="molecule type" value="Genomic_DNA"/>
</dbReference>
<proteinExistence type="predicted"/>
<gene>
    <name evidence="2" type="primary">scpA</name>
    <name evidence="2" type="ORF">Spa11_09480</name>
</gene>
<dbReference type="Pfam" id="PF02616">
    <property type="entry name" value="SMC_ScpA"/>
    <property type="match status" value="1"/>
</dbReference>
<dbReference type="PANTHER" id="PTHR33969">
    <property type="entry name" value="SEGREGATION AND CONDENSATION PROTEIN A"/>
    <property type="match status" value="1"/>
</dbReference>
<dbReference type="AlphaFoldDB" id="A0A518K4P5"/>
<dbReference type="InterPro" id="IPR003768">
    <property type="entry name" value="ScpA"/>
</dbReference>
<protein>
    <recommendedName>
        <fullName evidence="1">Segregation and condensation protein A</fullName>
    </recommendedName>
</protein>
<dbReference type="RefSeq" id="WP_145108595.1">
    <property type="nucleotide sequence ID" value="NZ_CP036349.1"/>
</dbReference>
<dbReference type="Gene3D" id="6.10.250.2410">
    <property type="match status" value="1"/>
</dbReference>
<dbReference type="Proteomes" id="UP000316426">
    <property type="component" value="Chromosome"/>
</dbReference>
<dbReference type="KEGG" id="bmei:Spa11_09480"/>
<accession>A0A518K4P5</accession>